<dbReference type="EMBL" id="JAUKTV010000009">
    <property type="protein sequence ID" value="KAK0729189.1"/>
    <property type="molecule type" value="Genomic_DNA"/>
</dbReference>
<organism evidence="2 3">
    <name type="scientific">Apiosordaria backusii</name>
    <dbReference type="NCBI Taxonomy" id="314023"/>
    <lineage>
        <taxon>Eukaryota</taxon>
        <taxon>Fungi</taxon>
        <taxon>Dikarya</taxon>
        <taxon>Ascomycota</taxon>
        <taxon>Pezizomycotina</taxon>
        <taxon>Sordariomycetes</taxon>
        <taxon>Sordariomycetidae</taxon>
        <taxon>Sordariales</taxon>
        <taxon>Lasiosphaeriaceae</taxon>
        <taxon>Apiosordaria</taxon>
    </lineage>
</organism>
<dbReference type="AlphaFoldDB" id="A0AA40B7Q1"/>
<feature type="compositionally biased region" description="Low complexity" evidence="1">
    <location>
        <begin position="187"/>
        <end position="197"/>
    </location>
</feature>
<feature type="region of interest" description="Disordered" evidence="1">
    <location>
        <begin position="123"/>
        <end position="197"/>
    </location>
</feature>
<name>A0AA40B7Q1_9PEZI</name>
<sequence length="512" mass="57632">MAAPPPVPRPAQPTMAPTQFPVPNTPTLISTQMRPAGVIGAQSLGRPILQARRSRPHDSPSRMTPPIGNAVLDSITVAGPEEPARLQGNVPLDVPRGTVCPSMIASHLPSGLLSRRSQLLNQMETRPSSAKISNSISTKRKHQEMSDDTPPLTSQSASPASIIGAPDTPENGIASRLDVAPLPSPRQTPQQQTQNAAQISMRSTGPQLETGIFKKCKRCKGLFDWPSPPRGKTVPNSVAGSRWNERTNMYCGRCYMRLYVCEAMFDKNEIRREYREYEQRVETYERKPESIKKRIEFLDIRLASIGRNLVNAAALNPKLQDLLEKDAENEGDWARIIGHLDRQVSGRPTDETVRKFLGKKWRDEIMKWINMLATMLVRVFFEEQGNLDYRCGGYCGYCKPELEERKALRAMQRAILRGDKELPGQPLSVTRLFQYHPKNPDGTYPPQPFISNIDGRGDLMSARVERSPPSWTESAAVNLKWDEWVVDYDKYKPFEEVFQDNLDKLNALDKES</sequence>
<dbReference type="Proteomes" id="UP001172159">
    <property type="component" value="Unassembled WGS sequence"/>
</dbReference>
<comment type="caution">
    <text evidence="2">The sequence shown here is derived from an EMBL/GenBank/DDBJ whole genome shotgun (WGS) entry which is preliminary data.</text>
</comment>
<gene>
    <name evidence="2" type="ORF">B0T21DRAFT_445012</name>
</gene>
<evidence type="ECO:0000256" key="1">
    <source>
        <dbReference type="SAM" id="MobiDB-lite"/>
    </source>
</evidence>
<feature type="compositionally biased region" description="Pro residues" evidence="1">
    <location>
        <begin position="1"/>
        <end position="11"/>
    </location>
</feature>
<reference evidence="2" key="1">
    <citation type="submission" date="2023-06" db="EMBL/GenBank/DDBJ databases">
        <title>Genome-scale phylogeny and comparative genomics of the fungal order Sordariales.</title>
        <authorList>
            <consortium name="Lawrence Berkeley National Laboratory"/>
            <person name="Hensen N."/>
            <person name="Bonometti L."/>
            <person name="Westerberg I."/>
            <person name="Brannstrom I.O."/>
            <person name="Guillou S."/>
            <person name="Cros-Aarteil S."/>
            <person name="Calhoun S."/>
            <person name="Haridas S."/>
            <person name="Kuo A."/>
            <person name="Mondo S."/>
            <person name="Pangilinan J."/>
            <person name="Riley R."/>
            <person name="Labutti K."/>
            <person name="Andreopoulos B."/>
            <person name="Lipzen A."/>
            <person name="Chen C."/>
            <person name="Yanf M."/>
            <person name="Daum C."/>
            <person name="Ng V."/>
            <person name="Clum A."/>
            <person name="Steindorff A."/>
            <person name="Ohm R."/>
            <person name="Martin F."/>
            <person name="Silar P."/>
            <person name="Natvig D."/>
            <person name="Lalanne C."/>
            <person name="Gautier V."/>
            <person name="Ament-Velasquez S.L."/>
            <person name="Kruys A."/>
            <person name="Hutchinson M.I."/>
            <person name="Powell A.J."/>
            <person name="Barry K."/>
            <person name="Miller A.N."/>
            <person name="Grigoriev I.V."/>
            <person name="Debuchy R."/>
            <person name="Gladieux P."/>
            <person name="Thoren M.H."/>
            <person name="Johannesson H."/>
        </authorList>
    </citation>
    <scope>NUCLEOTIDE SEQUENCE</scope>
    <source>
        <strain evidence="2">CBS 540.89</strain>
    </source>
</reference>
<accession>A0AA40B7Q1</accession>
<evidence type="ECO:0000313" key="3">
    <source>
        <dbReference type="Proteomes" id="UP001172159"/>
    </source>
</evidence>
<protein>
    <submittedName>
        <fullName evidence="2">Uncharacterized protein</fullName>
    </submittedName>
</protein>
<proteinExistence type="predicted"/>
<keyword evidence="3" id="KW-1185">Reference proteome</keyword>
<evidence type="ECO:0000313" key="2">
    <source>
        <dbReference type="EMBL" id="KAK0729189.1"/>
    </source>
</evidence>
<feature type="region of interest" description="Disordered" evidence="1">
    <location>
        <begin position="1"/>
        <end position="29"/>
    </location>
</feature>
<feature type="compositionally biased region" description="Polar residues" evidence="1">
    <location>
        <begin position="123"/>
        <end position="137"/>
    </location>
</feature>